<dbReference type="InterPro" id="IPR036322">
    <property type="entry name" value="WD40_repeat_dom_sf"/>
</dbReference>
<dbReference type="InterPro" id="IPR040092">
    <property type="entry name" value="TBRG1"/>
</dbReference>
<dbReference type="EMBL" id="JBBWWR010000009">
    <property type="protein sequence ID" value="KAK8961610.1"/>
    <property type="molecule type" value="Genomic_DNA"/>
</dbReference>
<dbReference type="InterPro" id="IPR015943">
    <property type="entry name" value="WD40/YVTN_repeat-like_dom_sf"/>
</dbReference>
<accession>A0ABR2MDG7</accession>
<sequence length="1047" mass="115724">MALASSSDVYISDTYDSALGKNCNGTSFDVSEIVISAFDSSIENPILIKDDLVAVNPLSKTLEHPLELVCKNESRGLTTGSKLCASEPSHLTPHNPFCRDCIPEDAIFQGVAKDSLPEVGSSGSSGRGVEDVDLNLAGQELAKSMMAFLLPQAVPLIKKTYVRRRSRIRLLKAIDPYCTLNSVNTPVPNAVNDHQGTDIVAARGKLLSGTLPQLPENTILKSIDASKLSSQAAGFTEFNLYLANEPFSGDRSSKDPMTVIPDSFENDMCSYDASMKEQRFTGFDEPDLALQDNVKGNSDTSSLPITVVEEVNKLLKFFSQNDANNQEFVTPDKKDGLVNSIISVVQPAKHILTAEETNEESIKNIEKYSNNLTGTFSSLDATFFLQNSFQRFNHESEHNSEEISFQVSPGKCPNKDNFEQNPPGPCHILKNLNDNDVSKEFFGRCETFRPTKEKSGSFCPVGAVNFDMHKNNKVEQIREDNHSLPCLPKYALVTEGIPVDTIEAQNCNSMLSVPCNVPLSETILCRNLNNSNASDMNISRKSTFTAENYHSNRINHNADSSTPSVYEAEIDEPTNKLRNDPYASELESNWIIAAAVAFQSQDLDRNATRSIEVTNETDNAHKDLSHCVFYKESLFDGSLPRELYDGGRFMELVGCYCHPEPILSVTLSTNMNQLQLSVLCGFPEATNRILFMYSVSLQKLRGCPTFLGYTPLLLPAVRDRWNINIPFERSALQLTPDQQFLIFFSSIKAPRCRERKISCLCSNCKAESSAGMTIEIVRVNFGYVSRMTKLTTASKISCISVCEPSYLIAVEEDGRLHTWVMNLTWSEHLEEFMLPTLDCVSPRILELRGMPNCNSLIVGHNGLGDFGLWELSKRVLLAKFSSPKSTIYQIIPVYVFNWQMNSTFSTSLQSADHNMHIMHQTDYKILLGSSFENIAIWILISATDIASETEVKGLGIDHTGFWRLALMTKNTLIMGNSLDPRATAVDASANNGIIGTSDGLFYKWELSSGRKLGNLTSIKCGVSCVALDGKTGAAAVAGRDGRLQVFV</sequence>
<dbReference type="PANTHER" id="PTHR22715">
    <property type="entry name" value="TRANSFORMING GROWTH FACTOR BETA REGULATED GENE 1"/>
    <property type="match status" value="1"/>
</dbReference>
<dbReference type="Gene3D" id="2.130.10.10">
    <property type="entry name" value="YVTN repeat-like/Quinoprotein amine dehydrogenase"/>
    <property type="match status" value="1"/>
</dbReference>
<keyword evidence="2" id="KW-1185">Reference proteome</keyword>
<organism evidence="1 2">
    <name type="scientific">Platanthera guangdongensis</name>
    <dbReference type="NCBI Taxonomy" id="2320717"/>
    <lineage>
        <taxon>Eukaryota</taxon>
        <taxon>Viridiplantae</taxon>
        <taxon>Streptophyta</taxon>
        <taxon>Embryophyta</taxon>
        <taxon>Tracheophyta</taxon>
        <taxon>Spermatophyta</taxon>
        <taxon>Magnoliopsida</taxon>
        <taxon>Liliopsida</taxon>
        <taxon>Asparagales</taxon>
        <taxon>Orchidaceae</taxon>
        <taxon>Orchidoideae</taxon>
        <taxon>Orchideae</taxon>
        <taxon>Orchidinae</taxon>
        <taxon>Platanthera</taxon>
    </lineage>
</organism>
<gene>
    <name evidence="1" type="ORF">KSP40_PGU021864</name>
</gene>
<dbReference type="SUPFAM" id="SSF50978">
    <property type="entry name" value="WD40 repeat-like"/>
    <property type="match status" value="1"/>
</dbReference>
<evidence type="ECO:0000313" key="1">
    <source>
        <dbReference type="EMBL" id="KAK8961610.1"/>
    </source>
</evidence>
<dbReference type="PANTHER" id="PTHR22715:SF1">
    <property type="entry name" value="DNA BINDING PROTEIN"/>
    <property type="match status" value="1"/>
</dbReference>
<protein>
    <submittedName>
        <fullName evidence="1">Uncharacterized protein</fullName>
    </submittedName>
</protein>
<proteinExistence type="predicted"/>
<name>A0ABR2MDG7_9ASPA</name>
<comment type="caution">
    <text evidence="1">The sequence shown here is derived from an EMBL/GenBank/DDBJ whole genome shotgun (WGS) entry which is preliminary data.</text>
</comment>
<dbReference type="Proteomes" id="UP001412067">
    <property type="component" value="Unassembled WGS sequence"/>
</dbReference>
<reference evidence="1 2" key="1">
    <citation type="journal article" date="2022" name="Nat. Plants">
        <title>Genomes of leafy and leafless Platanthera orchids illuminate the evolution of mycoheterotrophy.</title>
        <authorList>
            <person name="Li M.H."/>
            <person name="Liu K.W."/>
            <person name="Li Z."/>
            <person name="Lu H.C."/>
            <person name="Ye Q.L."/>
            <person name="Zhang D."/>
            <person name="Wang J.Y."/>
            <person name="Li Y.F."/>
            <person name="Zhong Z.M."/>
            <person name="Liu X."/>
            <person name="Yu X."/>
            <person name="Liu D.K."/>
            <person name="Tu X.D."/>
            <person name="Liu B."/>
            <person name="Hao Y."/>
            <person name="Liao X.Y."/>
            <person name="Jiang Y.T."/>
            <person name="Sun W.H."/>
            <person name="Chen J."/>
            <person name="Chen Y.Q."/>
            <person name="Ai Y."/>
            <person name="Zhai J.W."/>
            <person name="Wu S.S."/>
            <person name="Zhou Z."/>
            <person name="Hsiao Y.Y."/>
            <person name="Wu W.L."/>
            <person name="Chen Y.Y."/>
            <person name="Lin Y.F."/>
            <person name="Hsu J.L."/>
            <person name="Li C.Y."/>
            <person name="Wang Z.W."/>
            <person name="Zhao X."/>
            <person name="Zhong W.Y."/>
            <person name="Ma X.K."/>
            <person name="Ma L."/>
            <person name="Huang J."/>
            <person name="Chen G.Z."/>
            <person name="Huang M.Z."/>
            <person name="Huang L."/>
            <person name="Peng D.H."/>
            <person name="Luo Y.B."/>
            <person name="Zou S.Q."/>
            <person name="Chen S.P."/>
            <person name="Lan S."/>
            <person name="Tsai W.C."/>
            <person name="Van de Peer Y."/>
            <person name="Liu Z.J."/>
        </authorList>
    </citation>
    <scope>NUCLEOTIDE SEQUENCE [LARGE SCALE GENOMIC DNA]</scope>
    <source>
        <strain evidence="1">Lor288</strain>
    </source>
</reference>
<evidence type="ECO:0000313" key="2">
    <source>
        <dbReference type="Proteomes" id="UP001412067"/>
    </source>
</evidence>